<keyword evidence="1" id="KW-0812">Transmembrane</keyword>
<accession>A0A939C7T0</accession>
<sequence length="251" mass="28650">MNPQFPGPRAGNALLGFRGSQFFGFSFELLLIELAYFLIVFGVCLIVYLKTRELYSISQHRGLFHFRNIFLFFGVAYFFRLVQVLNFLSQETLDLGLGRGFFPFVMPVVSFFSTMALLSLLMSVLTRNIDSNVKRVDYTLYAIAFVSSLVVFATRSENIMMAIQTIILAVSVLFLFVEPSEKTRKRLFSPNRVTYLLLAVLWIVNLLAFSRAMLSLEFKLLLYCISAAVFISVLLRVQKRLPPNAKKTKPS</sequence>
<comment type="caution">
    <text evidence="2">The sequence shown here is derived from an EMBL/GenBank/DDBJ whole genome shotgun (WGS) entry which is preliminary data.</text>
</comment>
<evidence type="ECO:0000313" key="2">
    <source>
        <dbReference type="EMBL" id="MBN2067969.1"/>
    </source>
</evidence>
<dbReference type="Proteomes" id="UP000809243">
    <property type="component" value="Unassembled WGS sequence"/>
</dbReference>
<organism evidence="2 3">
    <name type="scientific">Candidatus Iainarchaeum sp</name>
    <dbReference type="NCBI Taxonomy" id="3101447"/>
    <lineage>
        <taxon>Archaea</taxon>
        <taxon>Candidatus Iainarchaeota</taxon>
        <taxon>Candidatus Iainarchaeia</taxon>
        <taxon>Candidatus Iainarchaeales</taxon>
        <taxon>Candidatus Iainarchaeaceae</taxon>
        <taxon>Candidatus Iainarchaeum</taxon>
    </lineage>
</organism>
<dbReference type="EMBL" id="JAFGDB010000104">
    <property type="protein sequence ID" value="MBN2067969.1"/>
    <property type="molecule type" value="Genomic_DNA"/>
</dbReference>
<proteinExistence type="predicted"/>
<keyword evidence="1" id="KW-0472">Membrane</keyword>
<feature type="transmembrane region" description="Helical" evidence="1">
    <location>
        <begin position="22"/>
        <end position="49"/>
    </location>
</feature>
<feature type="transmembrane region" description="Helical" evidence="1">
    <location>
        <begin position="101"/>
        <end position="124"/>
    </location>
</feature>
<feature type="transmembrane region" description="Helical" evidence="1">
    <location>
        <begin position="220"/>
        <end position="237"/>
    </location>
</feature>
<dbReference type="AlphaFoldDB" id="A0A939C7T0"/>
<gene>
    <name evidence="2" type="ORF">JW744_05875</name>
</gene>
<feature type="transmembrane region" description="Helical" evidence="1">
    <location>
        <begin position="69"/>
        <end position="89"/>
    </location>
</feature>
<reference evidence="2" key="1">
    <citation type="submission" date="2021-01" db="EMBL/GenBank/DDBJ databases">
        <title>Active Sulfur Cycling in an Early Earth Analoge.</title>
        <authorList>
            <person name="Hahn C.R."/>
            <person name="Youssef N.H."/>
            <person name="Elshahed M."/>
        </authorList>
    </citation>
    <scope>NUCLEOTIDE SEQUENCE</scope>
    <source>
        <strain evidence="2">Zod_Metabat.1151</strain>
    </source>
</reference>
<protein>
    <submittedName>
        <fullName evidence="2">Uncharacterized protein</fullName>
    </submittedName>
</protein>
<name>A0A939C7T0_9ARCH</name>
<feature type="transmembrane region" description="Helical" evidence="1">
    <location>
        <begin position="159"/>
        <end position="177"/>
    </location>
</feature>
<keyword evidence="1" id="KW-1133">Transmembrane helix</keyword>
<feature type="transmembrane region" description="Helical" evidence="1">
    <location>
        <begin position="193"/>
        <end position="214"/>
    </location>
</feature>
<evidence type="ECO:0000256" key="1">
    <source>
        <dbReference type="SAM" id="Phobius"/>
    </source>
</evidence>
<evidence type="ECO:0000313" key="3">
    <source>
        <dbReference type="Proteomes" id="UP000809243"/>
    </source>
</evidence>
<feature type="transmembrane region" description="Helical" evidence="1">
    <location>
        <begin position="136"/>
        <end position="153"/>
    </location>
</feature>